<organism evidence="1 2">
    <name type="scientific">Streptomyces flaveolus</name>
    <dbReference type="NCBI Taxonomy" id="67297"/>
    <lineage>
        <taxon>Bacteria</taxon>
        <taxon>Bacillati</taxon>
        <taxon>Actinomycetota</taxon>
        <taxon>Actinomycetes</taxon>
        <taxon>Kitasatosporales</taxon>
        <taxon>Streptomycetaceae</taxon>
        <taxon>Streptomyces</taxon>
    </lineage>
</organism>
<dbReference type="RefSeq" id="WP_350718450.1">
    <property type="nucleotide sequence ID" value="NZ_JBEPCO010000011.1"/>
</dbReference>
<comment type="caution">
    <text evidence="1">The sequence shown here is derived from an EMBL/GenBank/DDBJ whole genome shotgun (WGS) entry which is preliminary data.</text>
</comment>
<reference evidence="1 2" key="1">
    <citation type="submission" date="2024-06" db="EMBL/GenBank/DDBJ databases">
        <title>The Natural Products Discovery Center: Release of the First 8490 Sequenced Strains for Exploring Actinobacteria Biosynthetic Diversity.</title>
        <authorList>
            <person name="Kalkreuter E."/>
            <person name="Kautsar S.A."/>
            <person name="Yang D."/>
            <person name="Bader C.D."/>
            <person name="Teijaro C.N."/>
            <person name="Fluegel L."/>
            <person name="Davis C.M."/>
            <person name="Simpson J.R."/>
            <person name="Lauterbach L."/>
            <person name="Steele A.D."/>
            <person name="Gui C."/>
            <person name="Meng S."/>
            <person name="Li G."/>
            <person name="Viehrig K."/>
            <person name="Ye F."/>
            <person name="Su P."/>
            <person name="Kiefer A.F."/>
            <person name="Nichols A."/>
            <person name="Cepeda A.J."/>
            <person name="Yan W."/>
            <person name="Fan B."/>
            <person name="Jiang Y."/>
            <person name="Adhikari A."/>
            <person name="Zheng C.-J."/>
            <person name="Schuster L."/>
            <person name="Cowan T.M."/>
            <person name="Smanski M.J."/>
            <person name="Chevrette M.G."/>
            <person name="De Carvalho L.P.S."/>
            <person name="Shen B."/>
        </authorList>
    </citation>
    <scope>NUCLEOTIDE SEQUENCE [LARGE SCALE GENOMIC DNA]</scope>
    <source>
        <strain evidence="1 2">NPDC000632</strain>
    </source>
</reference>
<keyword evidence="2" id="KW-1185">Reference proteome</keyword>
<protein>
    <submittedName>
        <fullName evidence="1">Uncharacterized protein</fullName>
    </submittedName>
</protein>
<proteinExistence type="predicted"/>
<dbReference type="EMBL" id="JBEPCV010000062">
    <property type="protein sequence ID" value="MER6909262.1"/>
    <property type="molecule type" value="Genomic_DNA"/>
</dbReference>
<name>A0ABV1VRZ2_9ACTN</name>
<accession>A0ABV1VRZ2</accession>
<gene>
    <name evidence="1" type="ORF">ABT322_37175</name>
</gene>
<dbReference type="Proteomes" id="UP001490330">
    <property type="component" value="Unassembled WGS sequence"/>
</dbReference>
<evidence type="ECO:0000313" key="2">
    <source>
        <dbReference type="Proteomes" id="UP001490330"/>
    </source>
</evidence>
<evidence type="ECO:0000313" key="1">
    <source>
        <dbReference type="EMBL" id="MER6909262.1"/>
    </source>
</evidence>
<sequence length="42" mass="4940">MDVWEAEETFRQFGETLMPILRDLGVPDVRPRLHPAFNVVTR</sequence>